<sequence>MHNDNNVAANTPRPGEFWTYTLQLPQDTRAVRVARSTVRTVLQTYGMAQVSDVAELLASELVTNSLLYSDGPSWIRVSNPRTTHVRVGVWDTNPTIPPPFRGAPRPPGPPGWAERGRGLVLVRECADRWGGYAVGEEVFGMCGKLLWFELAA</sequence>
<keyword evidence="3" id="KW-0067">ATP-binding</keyword>
<dbReference type="InterPro" id="IPR003594">
    <property type="entry name" value="HATPase_dom"/>
</dbReference>
<dbReference type="InterPro" id="IPR036890">
    <property type="entry name" value="HATPase_C_sf"/>
</dbReference>
<accession>A0ABW8CGT7</accession>
<keyword evidence="1" id="KW-0808">Transferase</keyword>
<keyword evidence="1" id="KW-0723">Serine/threonine-protein kinase</keyword>
<dbReference type="RefSeq" id="WP_399656528.1">
    <property type="nucleotide sequence ID" value="NZ_JBITYG010000013.1"/>
</dbReference>
<evidence type="ECO:0000256" key="1">
    <source>
        <dbReference type="ARBA" id="ARBA00022527"/>
    </source>
</evidence>
<evidence type="ECO:0000313" key="3">
    <source>
        <dbReference type="EMBL" id="MFI9105668.1"/>
    </source>
</evidence>
<dbReference type="Pfam" id="PF13581">
    <property type="entry name" value="HATPase_c_2"/>
    <property type="match status" value="1"/>
</dbReference>
<dbReference type="Proteomes" id="UP001614394">
    <property type="component" value="Unassembled WGS sequence"/>
</dbReference>
<keyword evidence="3" id="KW-0547">Nucleotide-binding</keyword>
<name>A0ABW8CGT7_9ACTN</name>
<gene>
    <name evidence="3" type="ORF">ACIGXA_34705</name>
</gene>
<dbReference type="GO" id="GO:0005524">
    <property type="term" value="F:ATP binding"/>
    <property type="evidence" value="ECO:0007669"/>
    <property type="project" value="UniProtKB-KW"/>
</dbReference>
<comment type="caution">
    <text evidence="3">The sequence shown here is derived from an EMBL/GenBank/DDBJ whole genome shotgun (WGS) entry which is preliminary data.</text>
</comment>
<organism evidence="3 4">
    <name type="scientific">Streptomyces fildesensis</name>
    <dbReference type="NCBI Taxonomy" id="375757"/>
    <lineage>
        <taxon>Bacteria</taxon>
        <taxon>Bacillati</taxon>
        <taxon>Actinomycetota</taxon>
        <taxon>Actinomycetes</taxon>
        <taxon>Kitasatosporales</taxon>
        <taxon>Streptomycetaceae</taxon>
        <taxon>Streptomyces</taxon>
    </lineage>
</organism>
<dbReference type="SUPFAM" id="SSF55874">
    <property type="entry name" value="ATPase domain of HSP90 chaperone/DNA topoisomerase II/histidine kinase"/>
    <property type="match status" value="1"/>
</dbReference>
<dbReference type="PANTHER" id="PTHR35526:SF3">
    <property type="entry name" value="ANTI-SIGMA-F FACTOR RSBW"/>
    <property type="match status" value="1"/>
</dbReference>
<dbReference type="PANTHER" id="PTHR35526">
    <property type="entry name" value="ANTI-SIGMA-F FACTOR RSBW-RELATED"/>
    <property type="match status" value="1"/>
</dbReference>
<dbReference type="InterPro" id="IPR050267">
    <property type="entry name" value="Anti-sigma-factor_SerPK"/>
</dbReference>
<dbReference type="CDD" id="cd16936">
    <property type="entry name" value="HATPase_RsbW-like"/>
    <property type="match status" value="1"/>
</dbReference>
<feature type="domain" description="Histidine kinase/HSP90-like ATPase" evidence="2">
    <location>
        <begin position="25"/>
        <end position="128"/>
    </location>
</feature>
<proteinExistence type="predicted"/>
<keyword evidence="4" id="KW-1185">Reference proteome</keyword>
<protein>
    <submittedName>
        <fullName evidence="3">ATP-binding protein</fullName>
    </submittedName>
</protein>
<keyword evidence="1" id="KW-0418">Kinase</keyword>
<evidence type="ECO:0000259" key="2">
    <source>
        <dbReference type="Pfam" id="PF13581"/>
    </source>
</evidence>
<dbReference type="EMBL" id="JBITYG010000013">
    <property type="protein sequence ID" value="MFI9105668.1"/>
    <property type="molecule type" value="Genomic_DNA"/>
</dbReference>
<reference evidence="3 4" key="1">
    <citation type="submission" date="2024-10" db="EMBL/GenBank/DDBJ databases">
        <title>The Natural Products Discovery Center: Release of the First 8490 Sequenced Strains for Exploring Actinobacteria Biosynthetic Diversity.</title>
        <authorList>
            <person name="Kalkreuter E."/>
            <person name="Kautsar S.A."/>
            <person name="Yang D."/>
            <person name="Bader C.D."/>
            <person name="Teijaro C.N."/>
            <person name="Fluegel L."/>
            <person name="Davis C.M."/>
            <person name="Simpson J.R."/>
            <person name="Lauterbach L."/>
            <person name="Steele A.D."/>
            <person name="Gui C."/>
            <person name="Meng S."/>
            <person name="Li G."/>
            <person name="Viehrig K."/>
            <person name="Ye F."/>
            <person name="Su P."/>
            <person name="Kiefer A.F."/>
            <person name="Nichols A."/>
            <person name="Cepeda A.J."/>
            <person name="Yan W."/>
            <person name="Fan B."/>
            <person name="Jiang Y."/>
            <person name="Adhikari A."/>
            <person name="Zheng C.-J."/>
            <person name="Schuster L."/>
            <person name="Cowan T.M."/>
            <person name="Smanski M.J."/>
            <person name="Chevrette M.G."/>
            <person name="De Carvalho L.P.S."/>
            <person name="Shen B."/>
        </authorList>
    </citation>
    <scope>NUCLEOTIDE SEQUENCE [LARGE SCALE GENOMIC DNA]</scope>
    <source>
        <strain evidence="3 4">NPDC053399</strain>
    </source>
</reference>
<dbReference type="Gene3D" id="3.30.565.10">
    <property type="entry name" value="Histidine kinase-like ATPase, C-terminal domain"/>
    <property type="match status" value="1"/>
</dbReference>
<evidence type="ECO:0000313" key="4">
    <source>
        <dbReference type="Proteomes" id="UP001614394"/>
    </source>
</evidence>